<dbReference type="EMBL" id="JACADJ010000009">
    <property type="protein sequence ID" value="NWH04216.1"/>
    <property type="molecule type" value="Genomic_DNA"/>
</dbReference>
<dbReference type="AlphaFoldDB" id="A0A850TA18"/>
<dbReference type="RefSeq" id="WP_178365672.1">
    <property type="nucleotide sequence ID" value="NZ_JACADJ010000009.1"/>
</dbReference>
<organism evidence="1 2">
    <name type="scientific">Desulfobacter latus</name>
    <dbReference type="NCBI Taxonomy" id="2292"/>
    <lineage>
        <taxon>Bacteria</taxon>
        <taxon>Pseudomonadati</taxon>
        <taxon>Thermodesulfobacteriota</taxon>
        <taxon>Desulfobacteria</taxon>
        <taxon>Desulfobacterales</taxon>
        <taxon>Desulfobacteraceae</taxon>
        <taxon>Desulfobacter</taxon>
    </lineage>
</organism>
<gene>
    <name evidence="1" type="ORF">HXW94_04305</name>
</gene>
<keyword evidence="2" id="KW-1185">Reference proteome</keyword>
<evidence type="ECO:0000313" key="1">
    <source>
        <dbReference type="EMBL" id="NWH04216.1"/>
    </source>
</evidence>
<evidence type="ECO:0000313" key="2">
    <source>
        <dbReference type="Proteomes" id="UP000553343"/>
    </source>
</evidence>
<name>A0A850TA18_9BACT</name>
<sequence length="167" mass="19584">MPKKDIGKEFNKILKLGEDKIKKFHETRGRIDSFWRILHAIFDKRVYQKCVDELNMAHEDLSAFKIHVSTFYFKNKKYFSGIAKQHLDLYMKYISDAVNISAKRLTLQQLILDINVNNKMKEYMHDIPSMFNHINKSCEECGQLAKSLNILSDEIHDTNRAHSSDSS</sequence>
<protein>
    <submittedName>
        <fullName evidence="1">Uncharacterized protein</fullName>
    </submittedName>
</protein>
<comment type="caution">
    <text evidence="1">The sequence shown here is derived from an EMBL/GenBank/DDBJ whole genome shotgun (WGS) entry which is preliminary data.</text>
</comment>
<reference evidence="1 2" key="1">
    <citation type="submission" date="2020-06" db="EMBL/GenBank/DDBJ databases">
        <title>High-quality draft genome of sulfate reducer Desulfobacter latus type strain AcrS2 isolated from marine sediment.</title>
        <authorList>
            <person name="Hoppe M."/>
            <person name="Larsen C.K."/>
            <person name="Marshall I.P.G."/>
            <person name="Schramm A."/>
            <person name="Marietou A.G."/>
        </authorList>
    </citation>
    <scope>NUCLEOTIDE SEQUENCE [LARGE SCALE GENOMIC DNA]</scope>
    <source>
        <strain evidence="1 2">AcRS2</strain>
    </source>
</reference>
<accession>A0A850TA18</accession>
<dbReference type="Proteomes" id="UP000553343">
    <property type="component" value="Unassembled WGS sequence"/>
</dbReference>
<proteinExistence type="predicted"/>